<evidence type="ECO:0000313" key="4">
    <source>
        <dbReference type="Proteomes" id="UP000321514"/>
    </source>
</evidence>
<evidence type="ECO:0000313" key="1">
    <source>
        <dbReference type="EMBL" id="GEN07510.1"/>
    </source>
</evidence>
<evidence type="ECO:0000313" key="3">
    <source>
        <dbReference type="Proteomes" id="UP000183760"/>
    </source>
</evidence>
<organism evidence="1 4">
    <name type="scientific">Myxococcus fulvus</name>
    <dbReference type="NCBI Taxonomy" id="33"/>
    <lineage>
        <taxon>Bacteria</taxon>
        <taxon>Pseudomonadati</taxon>
        <taxon>Myxococcota</taxon>
        <taxon>Myxococcia</taxon>
        <taxon>Myxococcales</taxon>
        <taxon>Cystobacterineae</taxon>
        <taxon>Myxococcaceae</taxon>
        <taxon>Myxococcus</taxon>
    </lineage>
</organism>
<accession>A0A511T026</accession>
<gene>
    <name evidence="1" type="ORF">MFU01_25470</name>
    <name evidence="2" type="ORF">SAMN05443572_101474</name>
</gene>
<dbReference type="Proteomes" id="UP000183760">
    <property type="component" value="Unassembled WGS sequence"/>
</dbReference>
<dbReference type="Proteomes" id="UP000321514">
    <property type="component" value="Unassembled WGS sequence"/>
</dbReference>
<reference evidence="1 4" key="2">
    <citation type="submission" date="2019-07" db="EMBL/GenBank/DDBJ databases">
        <title>Whole genome shotgun sequence of Myxococcus fulvus NBRC 100333.</title>
        <authorList>
            <person name="Hosoyama A."/>
            <person name="Uohara A."/>
            <person name="Ohji S."/>
            <person name="Ichikawa N."/>
        </authorList>
    </citation>
    <scope>NUCLEOTIDE SEQUENCE [LARGE SCALE GENOMIC DNA]</scope>
    <source>
        <strain evidence="1 4">NBRC 100333</strain>
    </source>
</reference>
<protein>
    <submittedName>
        <fullName evidence="1">Uncharacterized protein</fullName>
    </submittedName>
</protein>
<sequence length="290" mass="31137">MGPFLPAARALFAGCTPVPDSATSRVYQCGDSTVWLVERKAVPAERVLTLARARLVERLGERVVVAEGALPLADRSWPAARFAVCDAEGGGTEASTPCRAGGYLVSVAGPLGRQRELGCVAKNNAQPAVARCLELFEYLAAKGSPEGELLDEQAMLLPPRLPWRSLAVPEKCQPSESTSRAGRIRCDDASFVWSVYRPARTEVTVRWRDQSVSELRAALPGAGPVKEVACMLEQQPARCLRFTAPTARGPLVVWAGATHWDDRAVFAACSFLESEEPAFPAVCNGAFSVP</sequence>
<proteinExistence type="predicted"/>
<keyword evidence="3" id="KW-1185">Reference proteome</keyword>
<dbReference type="EMBL" id="BJXR01000025">
    <property type="protein sequence ID" value="GEN07510.1"/>
    <property type="molecule type" value="Genomic_DNA"/>
</dbReference>
<evidence type="ECO:0000313" key="2">
    <source>
        <dbReference type="EMBL" id="SES88525.1"/>
    </source>
</evidence>
<reference evidence="2 3" key="1">
    <citation type="submission" date="2016-10" db="EMBL/GenBank/DDBJ databases">
        <authorList>
            <person name="Varghese N."/>
            <person name="Submissions S."/>
        </authorList>
    </citation>
    <scope>NUCLEOTIDE SEQUENCE [LARGE SCALE GENOMIC DNA]</scope>
    <source>
        <strain evidence="2 3">DSM 16525</strain>
    </source>
</reference>
<comment type="caution">
    <text evidence="1">The sequence shown here is derived from an EMBL/GenBank/DDBJ whole genome shotgun (WGS) entry which is preliminary data.</text>
</comment>
<dbReference type="STRING" id="1334629.MFUL124B02_03310"/>
<name>A0A511T026_MYXFU</name>
<dbReference type="EMBL" id="FOIB01000001">
    <property type="protein sequence ID" value="SES88525.1"/>
    <property type="molecule type" value="Genomic_DNA"/>
</dbReference>
<dbReference type="AlphaFoldDB" id="A0A511T026"/>